<dbReference type="EMBL" id="JACGWN010000015">
    <property type="protein sequence ID" value="KAL0401481.1"/>
    <property type="molecule type" value="Genomic_DNA"/>
</dbReference>
<accession>A0AAW2T9A8</accession>
<evidence type="ECO:0000259" key="1">
    <source>
        <dbReference type="PROSITE" id="PS50878"/>
    </source>
</evidence>
<proteinExistence type="predicted"/>
<sequence length="143" mass="16461">MLLSRGGAENIMIAQELFTGYNRKKFPPSFDSVDWKFLEATLRVFNFPARFKAWIMECVSTVIFSISLNGSTHGFFKGARGLQQGDPLSPYLFVLVMEMLNLMIRIRIQQCGLFSYHWRCKDLELVMLSFADDLLLFSKADTN</sequence>
<feature type="domain" description="Reverse transcriptase" evidence="1">
    <location>
        <begin position="1"/>
        <end position="143"/>
    </location>
</feature>
<dbReference type="AlphaFoldDB" id="A0AAW2T9A8"/>
<dbReference type="InterPro" id="IPR052343">
    <property type="entry name" value="Retrotransposon-Effector_Assoc"/>
</dbReference>
<dbReference type="PROSITE" id="PS50878">
    <property type="entry name" value="RT_POL"/>
    <property type="match status" value="1"/>
</dbReference>
<dbReference type="PANTHER" id="PTHR46890">
    <property type="entry name" value="NON-LTR RETROLELEMENT REVERSE TRANSCRIPTASE-LIKE PROTEIN-RELATED"/>
    <property type="match status" value="1"/>
</dbReference>
<reference evidence="2" key="2">
    <citation type="journal article" date="2024" name="Plant">
        <title>Genomic evolution and insights into agronomic trait innovations of Sesamum species.</title>
        <authorList>
            <person name="Miao H."/>
            <person name="Wang L."/>
            <person name="Qu L."/>
            <person name="Liu H."/>
            <person name="Sun Y."/>
            <person name="Le M."/>
            <person name="Wang Q."/>
            <person name="Wei S."/>
            <person name="Zheng Y."/>
            <person name="Lin W."/>
            <person name="Duan Y."/>
            <person name="Cao H."/>
            <person name="Xiong S."/>
            <person name="Wang X."/>
            <person name="Wei L."/>
            <person name="Li C."/>
            <person name="Ma Q."/>
            <person name="Ju M."/>
            <person name="Zhao R."/>
            <person name="Li G."/>
            <person name="Mu C."/>
            <person name="Tian Q."/>
            <person name="Mei H."/>
            <person name="Zhang T."/>
            <person name="Gao T."/>
            <person name="Zhang H."/>
        </authorList>
    </citation>
    <scope>NUCLEOTIDE SEQUENCE</scope>
    <source>
        <strain evidence="2">KEN1</strain>
    </source>
</reference>
<name>A0AAW2T9A8_9LAMI</name>
<organism evidence="2">
    <name type="scientific">Sesamum latifolium</name>
    <dbReference type="NCBI Taxonomy" id="2727402"/>
    <lineage>
        <taxon>Eukaryota</taxon>
        <taxon>Viridiplantae</taxon>
        <taxon>Streptophyta</taxon>
        <taxon>Embryophyta</taxon>
        <taxon>Tracheophyta</taxon>
        <taxon>Spermatophyta</taxon>
        <taxon>Magnoliopsida</taxon>
        <taxon>eudicotyledons</taxon>
        <taxon>Gunneridae</taxon>
        <taxon>Pentapetalae</taxon>
        <taxon>asterids</taxon>
        <taxon>lamiids</taxon>
        <taxon>Lamiales</taxon>
        <taxon>Pedaliaceae</taxon>
        <taxon>Sesamum</taxon>
    </lineage>
</organism>
<dbReference type="PANTHER" id="PTHR46890:SF48">
    <property type="entry name" value="RNA-DIRECTED DNA POLYMERASE"/>
    <property type="match status" value="1"/>
</dbReference>
<evidence type="ECO:0000313" key="2">
    <source>
        <dbReference type="EMBL" id="KAL0401481.1"/>
    </source>
</evidence>
<reference evidence="2" key="1">
    <citation type="submission" date="2020-06" db="EMBL/GenBank/DDBJ databases">
        <authorList>
            <person name="Li T."/>
            <person name="Hu X."/>
            <person name="Zhang T."/>
            <person name="Song X."/>
            <person name="Zhang H."/>
            <person name="Dai N."/>
            <person name="Sheng W."/>
            <person name="Hou X."/>
            <person name="Wei L."/>
        </authorList>
    </citation>
    <scope>NUCLEOTIDE SEQUENCE</scope>
    <source>
        <strain evidence="2">KEN1</strain>
        <tissue evidence="2">Leaf</tissue>
    </source>
</reference>
<dbReference type="SUPFAM" id="SSF56672">
    <property type="entry name" value="DNA/RNA polymerases"/>
    <property type="match status" value="1"/>
</dbReference>
<comment type="caution">
    <text evidence="2">The sequence shown here is derived from an EMBL/GenBank/DDBJ whole genome shotgun (WGS) entry which is preliminary data.</text>
</comment>
<dbReference type="InterPro" id="IPR043502">
    <property type="entry name" value="DNA/RNA_pol_sf"/>
</dbReference>
<dbReference type="InterPro" id="IPR000477">
    <property type="entry name" value="RT_dom"/>
</dbReference>
<gene>
    <name evidence="2" type="ORF">Slati_4178000</name>
</gene>
<protein>
    <recommendedName>
        <fullName evidence="1">Reverse transcriptase domain-containing protein</fullName>
    </recommendedName>
</protein>
<dbReference type="Pfam" id="PF00078">
    <property type="entry name" value="RVT_1"/>
    <property type="match status" value="1"/>
</dbReference>